<comment type="caution">
    <text evidence="1">The sequence shown here is derived from an EMBL/GenBank/DDBJ whole genome shotgun (WGS) entry which is preliminary data.</text>
</comment>
<dbReference type="AlphaFoldDB" id="A0A937W719"/>
<dbReference type="Proteomes" id="UP000712673">
    <property type="component" value="Unassembled WGS sequence"/>
</dbReference>
<dbReference type="InterPro" id="IPR011059">
    <property type="entry name" value="Metal-dep_hydrolase_composite"/>
</dbReference>
<dbReference type="GO" id="GO:0019213">
    <property type="term" value="F:deacetylase activity"/>
    <property type="evidence" value="ECO:0007669"/>
    <property type="project" value="InterPro"/>
</dbReference>
<accession>A0A937W719</accession>
<name>A0A937W719_UNCTE</name>
<evidence type="ECO:0000313" key="2">
    <source>
        <dbReference type="Proteomes" id="UP000712673"/>
    </source>
</evidence>
<dbReference type="GO" id="GO:0016810">
    <property type="term" value="F:hydrolase activity, acting on carbon-nitrogen (but not peptide) bonds"/>
    <property type="evidence" value="ECO:0007669"/>
    <property type="project" value="InterPro"/>
</dbReference>
<proteinExistence type="predicted"/>
<dbReference type="PANTHER" id="PTHR42717">
    <property type="entry name" value="DIHYDROOROTASE-RELATED"/>
    <property type="match status" value="1"/>
</dbReference>
<evidence type="ECO:0000313" key="1">
    <source>
        <dbReference type="EMBL" id="MBM3226910.1"/>
    </source>
</evidence>
<organism evidence="1 2">
    <name type="scientific">Tectimicrobiota bacterium</name>
    <dbReference type="NCBI Taxonomy" id="2528274"/>
    <lineage>
        <taxon>Bacteria</taxon>
        <taxon>Pseudomonadati</taxon>
        <taxon>Nitrospinota/Tectimicrobiota group</taxon>
        <taxon>Candidatus Tectimicrobiota</taxon>
    </lineage>
</organism>
<dbReference type="InterPro" id="IPR020043">
    <property type="entry name" value="Deacetylase_Atu3266-like"/>
</dbReference>
<gene>
    <name evidence="1" type="ORF">FJZ47_24350</name>
</gene>
<feature type="non-terminal residue" evidence="1">
    <location>
        <position position="63"/>
    </location>
</feature>
<dbReference type="EMBL" id="VGLS01001105">
    <property type="protein sequence ID" value="MBM3226910.1"/>
    <property type="molecule type" value="Genomic_DNA"/>
</dbReference>
<dbReference type="Gene3D" id="2.30.40.10">
    <property type="entry name" value="Urease, subunit C, domain 1"/>
    <property type="match status" value="1"/>
</dbReference>
<dbReference type="PANTHER" id="PTHR42717:SF1">
    <property type="entry name" value="IMIDAZOLONEPROPIONASE AND RELATED AMIDOHYDROLASES"/>
    <property type="match status" value="1"/>
</dbReference>
<reference evidence="1" key="1">
    <citation type="submission" date="2019-03" db="EMBL/GenBank/DDBJ databases">
        <title>Lake Tanganyika Metagenome-Assembled Genomes (MAGs).</title>
        <authorList>
            <person name="Tran P."/>
        </authorList>
    </citation>
    <scope>NUCLEOTIDE SEQUENCE</scope>
    <source>
        <strain evidence="1">K_DeepCast_65m_m2_066</strain>
    </source>
</reference>
<dbReference type="SUPFAM" id="SSF51338">
    <property type="entry name" value="Composite domain of metallo-dependent hydrolases"/>
    <property type="match status" value="1"/>
</dbReference>
<protein>
    <submittedName>
        <fullName evidence="1">Amidohydrolase</fullName>
    </submittedName>
</protein>
<sequence length="63" mass="6708">MYDLLLKGGTVIDPSTGLHGVHDIAVQDGKIARIAPSIPREEASRVHEVADKIVTPGLIDLHA</sequence>